<dbReference type="Proteomes" id="UP000245263">
    <property type="component" value="Chromosome 1"/>
</dbReference>
<dbReference type="EMBL" id="AP025028">
    <property type="protein sequence ID" value="BDA80208.1"/>
    <property type="molecule type" value="Genomic_DNA"/>
</dbReference>
<sequence>MNKLNDIYTFLEKHLDKLSEDGSGGMIRELPNFEISAYEYLYFAELNLNDFYRVQSETQKTERLISCISNLKRAIENQIDSVFYVFNILPIFQKRNLGINKKLEFFGSSGIFRSNSIKKLIAIRNKIEHDYSKPDIQDLEISYELVSNFISILSNLLVFSKTIDIFLCEEDNEEKAYSDLAFSLDYDFENTTFKIELRNEKEKSESKEFEISIQDYNEFSKIFELSYLLHLRYAFASDQYILERLKSTI</sequence>
<protein>
    <submittedName>
        <fullName evidence="1">Uncharacterized protein</fullName>
    </submittedName>
</protein>
<evidence type="ECO:0000313" key="1">
    <source>
        <dbReference type="EMBL" id="BDA80208.1"/>
    </source>
</evidence>
<dbReference type="RefSeq" id="WP_109020892.1">
    <property type="nucleotide sequence ID" value="NZ_AP025028.1"/>
</dbReference>
<proteinExistence type="predicted"/>
<gene>
    <name evidence="1" type="ORF">LPTSP3_g31380</name>
</gene>
<organism evidence="1 2">
    <name type="scientific">Leptospira kobayashii</name>
    <dbReference type="NCBI Taxonomy" id="1917830"/>
    <lineage>
        <taxon>Bacteria</taxon>
        <taxon>Pseudomonadati</taxon>
        <taxon>Spirochaetota</taxon>
        <taxon>Spirochaetia</taxon>
        <taxon>Leptospirales</taxon>
        <taxon>Leptospiraceae</taxon>
        <taxon>Leptospira</taxon>
    </lineage>
</organism>
<keyword evidence="2" id="KW-1185">Reference proteome</keyword>
<evidence type="ECO:0000313" key="2">
    <source>
        <dbReference type="Proteomes" id="UP000245263"/>
    </source>
</evidence>
<accession>A0ABM7USM3</accession>
<reference evidence="1 2" key="1">
    <citation type="submission" date="2021-08" db="EMBL/GenBank/DDBJ databases">
        <title>Complete genome sequence of Leptospira kobayashii strain E30.</title>
        <authorList>
            <person name="Nakao R."/>
            <person name="Nakamura S."/>
            <person name="Masuzawa T."/>
            <person name="Koizumi N."/>
        </authorList>
    </citation>
    <scope>NUCLEOTIDE SEQUENCE [LARGE SCALE GENOMIC DNA]</scope>
    <source>
        <strain evidence="1 2">E30</strain>
    </source>
</reference>
<name>A0ABM7USM3_9LEPT</name>